<feature type="region of interest" description="Disordered" evidence="1">
    <location>
        <begin position="108"/>
        <end position="134"/>
    </location>
</feature>
<accession>A0A4Z2HU90</accession>
<protein>
    <submittedName>
        <fullName evidence="2">Uncharacterized protein</fullName>
    </submittedName>
</protein>
<reference evidence="2 3" key="1">
    <citation type="submission" date="2019-03" db="EMBL/GenBank/DDBJ databases">
        <title>First draft genome of Liparis tanakae, snailfish: a comprehensive survey of snailfish specific genes.</title>
        <authorList>
            <person name="Kim W."/>
            <person name="Song I."/>
            <person name="Jeong J.-H."/>
            <person name="Kim D."/>
            <person name="Kim S."/>
            <person name="Ryu S."/>
            <person name="Song J.Y."/>
            <person name="Lee S.K."/>
        </authorList>
    </citation>
    <scope>NUCLEOTIDE SEQUENCE [LARGE SCALE GENOMIC DNA]</scope>
    <source>
        <tissue evidence="2">Muscle</tissue>
    </source>
</reference>
<keyword evidence="3" id="KW-1185">Reference proteome</keyword>
<proteinExistence type="predicted"/>
<feature type="compositionally biased region" description="Gly residues" evidence="1">
    <location>
        <begin position="195"/>
        <end position="208"/>
    </location>
</feature>
<gene>
    <name evidence="2" type="ORF">EYF80_020407</name>
</gene>
<feature type="compositionally biased region" description="Low complexity" evidence="1">
    <location>
        <begin position="120"/>
        <end position="132"/>
    </location>
</feature>
<dbReference type="Proteomes" id="UP000314294">
    <property type="component" value="Unassembled WGS sequence"/>
</dbReference>
<dbReference type="AlphaFoldDB" id="A0A4Z2HU90"/>
<organism evidence="2 3">
    <name type="scientific">Liparis tanakae</name>
    <name type="common">Tanaka's snailfish</name>
    <dbReference type="NCBI Taxonomy" id="230148"/>
    <lineage>
        <taxon>Eukaryota</taxon>
        <taxon>Metazoa</taxon>
        <taxon>Chordata</taxon>
        <taxon>Craniata</taxon>
        <taxon>Vertebrata</taxon>
        <taxon>Euteleostomi</taxon>
        <taxon>Actinopterygii</taxon>
        <taxon>Neopterygii</taxon>
        <taxon>Teleostei</taxon>
        <taxon>Neoteleostei</taxon>
        <taxon>Acanthomorphata</taxon>
        <taxon>Eupercaria</taxon>
        <taxon>Perciformes</taxon>
        <taxon>Cottioidei</taxon>
        <taxon>Cottales</taxon>
        <taxon>Liparidae</taxon>
        <taxon>Liparis</taxon>
    </lineage>
</organism>
<feature type="region of interest" description="Disordered" evidence="1">
    <location>
        <begin position="195"/>
        <end position="214"/>
    </location>
</feature>
<evidence type="ECO:0000313" key="2">
    <source>
        <dbReference type="EMBL" id="TNN69406.1"/>
    </source>
</evidence>
<evidence type="ECO:0000256" key="1">
    <source>
        <dbReference type="SAM" id="MobiDB-lite"/>
    </source>
</evidence>
<sequence length="269" mass="28391">MQKDFKKDLQGLEVRQALVVVKQNAVVSCGCADWLVAQTGPLFLFGFLQHLREKDITEEPSHNKRAKSSRCRECTQRATQVGLSDRGRTAGRGSTCLTQRYRLLHQGLGLSETRNPVPPTSTSSSAASGSGSRLTGWSQMITCPPAAGSGWSVRPSEVSSAPVPSAPVPSAPVPSVADCGRSRLSGIKGDCSGAGGGAKAAGTSGQGPGSVCRGMSAEEGSTSAWDMFVWAKESYKAQRRFCVRESDSAAHPFGASQPLFFRPATSARR</sequence>
<name>A0A4Z2HU90_9TELE</name>
<dbReference type="EMBL" id="SRLO01000176">
    <property type="protein sequence ID" value="TNN69406.1"/>
    <property type="molecule type" value="Genomic_DNA"/>
</dbReference>
<comment type="caution">
    <text evidence="2">The sequence shown here is derived from an EMBL/GenBank/DDBJ whole genome shotgun (WGS) entry which is preliminary data.</text>
</comment>
<evidence type="ECO:0000313" key="3">
    <source>
        <dbReference type="Proteomes" id="UP000314294"/>
    </source>
</evidence>